<dbReference type="Pfam" id="PF01593">
    <property type="entry name" value="Amino_oxidase"/>
    <property type="match status" value="2"/>
</dbReference>
<evidence type="ECO:0000256" key="5">
    <source>
        <dbReference type="RuleBase" id="RU362075"/>
    </source>
</evidence>
<sequence>MESDPTKAIVIGAGMGGLASAIRLAAAGFAVTVLERAATPGGKARALPSEAGPVDAGPTVLTLRHVFDELFALNGERLDDHVTLIAQTVLARHWWPDGSTLDLTPDRMANADAIRALSGPREAAAFLRFDSLAKDLYDTFQGPVMRAPRPEARAVARAALRVPRLWPALLPGLSLDRLLRLHFRDPRLIQLFGRYATYVGGRPAHSPAVLALIWQAEARGVWGVQGGMHRLAAALADLAARMGVTFHYDTGAHRLIRQNGRLTAVQTTKGQAIPCAFCVFNGDPAALSAGLMGNAFTGPDPAPPSLSAQVWAFAATPAGPRARDLVHHNLFFTADPATEFGPIGRGRMPEAQTLYLCAEDRLSGFVGTGPERFEIILNAPAALAQSTKDHDLCRTRTFQQLQAMGLTFEPLPATTSLTTPKDFDRLFPGSKGALYGRTPEGAMATFQRPTARTALAGLYLAGGGTHPGAGVPMAALSGKHAVAAILQDRTSPSTSRPTATPGGMSMASRMTGRARSRS</sequence>
<evidence type="ECO:0000256" key="1">
    <source>
        <dbReference type="ARBA" id="ARBA00004829"/>
    </source>
</evidence>
<dbReference type="GO" id="GO:0016117">
    <property type="term" value="P:carotenoid biosynthetic process"/>
    <property type="evidence" value="ECO:0007669"/>
    <property type="project" value="UniProtKB-KW"/>
</dbReference>
<keyword evidence="3 5" id="KW-0125">Carotenoid biosynthesis</keyword>
<dbReference type="GO" id="GO:0016627">
    <property type="term" value="F:oxidoreductase activity, acting on the CH-CH group of donors"/>
    <property type="evidence" value="ECO:0007669"/>
    <property type="project" value="UniProtKB-ARBA"/>
</dbReference>
<evidence type="ECO:0000256" key="2">
    <source>
        <dbReference type="ARBA" id="ARBA00006046"/>
    </source>
</evidence>
<comment type="pathway">
    <text evidence="1 5">Carotenoid biosynthesis.</text>
</comment>
<evidence type="ECO:0000259" key="7">
    <source>
        <dbReference type="Pfam" id="PF01593"/>
    </source>
</evidence>
<dbReference type="PANTHER" id="PTHR43734">
    <property type="entry name" value="PHYTOENE DESATURASE"/>
    <property type="match status" value="1"/>
</dbReference>
<accession>A0A842IBZ6</accession>
<gene>
    <name evidence="8" type="primary">crtI</name>
    <name evidence="8" type="ORF">H7F16_14030</name>
</gene>
<dbReference type="InterPro" id="IPR036188">
    <property type="entry name" value="FAD/NAD-bd_sf"/>
</dbReference>
<dbReference type="NCBIfam" id="TIGR02734">
    <property type="entry name" value="crtI_fam"/>
    <property type="match status" value="1"/>
</dbReference>
<dbReference type="EMBL" id="JACLQD010000004">
    <property type="protein sequence ID" value="MBC2836634.1"/>
    <property type="molecule type" value="Genomic_DNA"/>
</dbReference>
<dbReference type="PANTHER" id="PTHR43734:SF7">
    <property type="entry name" value="4,4'-DIAPONEUROSPORENE OXYGENASE"/>
    <property type="match status" value="1"/>
</dbReference>
<evidence type="ECO:0000256" key="6">
    <source>
        <dbReference type="SAM" id="MobiDB-lite"/>
    </source>
</evidence>
<comment type="caution">
    <text evidence="8">The sequence shown here is derived from an EMBL/GenBank/DDBJ whole genome shotgun (WGS) entry which is preliminary data.</text>
</comment>
<protein>
    <submittedName>
        <fullName evidence="8">Phytoene desaturase</fullName>
    </submittedName>
</protein>
<comment type="similarity">
    <text evidence="2 5">Belongs to the carotenoid/retinoid oxidoreductase family.</text>
</comment>
<dbReference type="InterPro" id="IPR054841">
    <property type="entry name" value="carotdesatCrtD"/>
</dbReference>
<evidence type="ECO:0000256" key="4">
    <source>
        <dbReference type="ARBA" id="ARBA00023002"/>
    </source>
</evidence>
<organism evidence="8 9">
    <name type="scientific">Paragemmobacter straminiformis</name>
    <dbReference type="NCBI Taxonomy" id="2045119"/>
    <lineage>
        <taxon>Bacteria</taxon>
        <taxon>Pseudomonadati</taxon>
        <taxon>Pseudomonadota</taxon>
        <taxon>Alphaproteobacteria</taxon>
        <taxon>Rhodobacterales</taxon>
        <taxon>Paracoccaceae</taxon>
        <taxon>Paragemmobacter</taxon>
    </lineage>
</organism>
<dbReference type="Gene3D" id="3.50.50.60">
    <property type="entry name" value="FAD/NAD(P)-binding domain"/>
    <property type="match status" value="2"/>
</dbReference>
<proteinExistence type="inferred from homology"/>
<dbReference type="NCBIfam" id="NF045637">
    <property type="entry name" value="carotdesatCrtDProt"/>
    <property type="match status" value="1"/>
</dbReference>
<name>A0A842IBZ6_9RHOB</name>
<dbReference type="SUPFAM" id="SSF51905">
    <property type="entry name" value="FAD/NAD(P)-binding domain"/>
    <property type="match status" value="1"/>
</dbReference>
<dbReference type="InterPro" id="IPR014105">
    <property type="entry name" value="Carotenoid/retinoid_OxRdtase"/>
</dbReference>
<dbReference type="InterPro" id="IPR008150">
    <property type="entry name" value="Phytoene_DH_bac_CS"/>
</dbReference>
<feature type="domain" description="Amine oxidase" evidence="7">
    <location>
        <begin position="391"/>
        <end position="486"/>
    </location>
</feature>
<keyword evidence="4 5" id="KW-0560">Oxidoreductase</keyword>
<keyword evidence="9" id="KW-1185">Reference proteome</keyword>
<feature type="region of interest" description="Disordered" evidence="6">
    <location>
        <begin position="488"/>
        <end position="518"/>
    </location>
</feature>
<dbReference type="Proteomes" id="UP000555411">
    <property type="component" value="Unassembled WGS sequence"/>
</dbReference>
<reference evidence="8 9" key="1">
    <citation type="journal article" date="2017" name="Int. J. Syst. Evol. Microbiol.">
        <title>Gemmobacter straminiformis sp. nov., isolated from an artificial fountain.</title>
        <authorList>
            <person name="Kang J.Y."/>
            <person name="Kim M.J."/>
            <person name="Chun J."/>
            <person name="Son K.P."/>
            <person name="Jahng K.Y."/>
        </authorList>
    </citation>
    <scope>NUCLEOTIDE SEQUENCE [LARGE SCALE GENOMIC DNA]</scope>
    <source>
        <strain evidence="8 9">CAM-8</strain>
    </source>
</reference>
<feature type="domain" description="Amine oxidase" evidence="7">
    <location>
        <begin position="15"/>
        <end position="293"/>
    </location>
</feature>
<dbReference type="PROSITE" id="PS00982">
    <property type="entry name" value="PHYTOENE_DH"/>
    <property type="match status" value="1"/>
</dbReference>
<evidence type="ECO:0000313" key="9">
    <source>
        <dbReference type="Proteomes" id="UP000555411"/>
    </source>
</evidence>
<dbReference type="RefSeq" id="WP_185798253.1">
    <property type="nucleotide sequence ID" value="NZ_JACLQD010000004.1"/>
</dbReference>
<feature type="compositionally biased region" description="Low complexity" evidence="6">
    <location>
        <begin position="489"/>
        <end position="501"/>
    </location>
</feature>
<evidence type="ECO:0000256" key="3">
    <source>
        <dbReference type="ARBA" id="ARBA00022746"/>
    </source>
</evidence>
<dbReference type="AlphaFoldDB" id="A0A842IBZ6"/>
<dbReference type="InterPro" id="IPR002937">
    <property type="entry name" value="Amino_oxidase"/>
</dbReference>
<evidence type="ECO:0000313" key="8">
    <source>
        <dbReference type="EMBL" id="MBC2836634.1"/>
    </source>
</evidence>